<comment type="similarity">
    <text evidence="1">Belongs to the nitroreductase family.</text>
</comment>
<gene>
    <name evidence="4" type="ORF">FAK_06440</name>
</gene>
<dbReference type="Proteomes" id="UP001366166">
    <property type="component" value="Chromosome"/>
</dbReference>
<dbReference type="AlphaFoldDB" id="A0AAU9E8V9"/>
<evidence type="ECO:0000256" key="2">
    <source>
        <dbReference type="ARBA" id="ARBA00023002"/>
    </source>
</evidence>
<reference evidence="5" key="1">
    <citation type="journal article" date="2023" name="Arch. Microbiol.">
        <title>Desulfoferula mesophilus gen. nov. sp. nov., a mesophilic sulfate-reducing bacterium isolated from a brackish lake sediment.</title>
        <authorList>
            <person name="Watanabe T."/>
            <person name="Yabe T."/>
            <person name="Tsuji J.M."/>
            <person name="Fukui M."/>
        </authorList>
    </citation>
    <scope>NUCLEOTIDE SEQUENCE [LARGE SCALE GENOMIC DNA]</scope>
    <source>
        <strain evidence="5">12FAK</strain>
    </source>
</reference>
<evidence type="ECO:0000313" key="4">
    <source>
        <dbReference type="EMBL" id="BEQ13578.1"/>
    </source>
</evidence>
<dbReference type="Pfam" id="PF00881">
    <property type="entry name" value="Nitroreductase"/>
    <property type="match status" value="1"/>
</dbReference>
<keyword evidence="5" id="KW-1185">Reference proteome</keyword>
<evidence type="ECO:0000256" key="1">
    <source>
        <dbReference type="ARBA" id="ARBA00007118"/>
    </source>
</evidence>
<dbReference type="GO" id="GO:0016491">
    <property type="term" value="F:oxidoreductase activity"/>
    <property type="evidence" value="ECO:0007669"/>
    <property type="project" value="UniProtKB-KW"/>
</dbReference>
<evidence type="ECO:0000259" key="3">
    <source>
        <dbReference type="Pfam" id="PF00881"/>
    </source>
</evidence>
<dbReference type="SUPFAM" id="SSF55469">
    <property type="entry name" value="FMN-dependent nitroreductase-like"/>
    <property type="match status" value="1"/>
</dbReference>
<dbReference type="PANTHER" id="PTHR43673:SF10">
    <property type="entry name" value="NADH DEHYDROGENASE_NAD(P)H NITROREDUCTASE XCC3605-RELATED"/>
    <property type="match status" value="1"/>
</dbReference>
<dbReference type="KEGG" id="dmp:FAK_06440"/>
<keyword evidence="2" id="KW-0560">Oxidoreductase</keyword>
<dbReference type="EMBL" id="AP028679">
    <property type="protein sequence ID" value="BEQ13578.1"/>
    <property type="molecule type" value="Genomic_DNA"/>
</dbReference>
<protein>
    <recommendedName>
        <fullName evidence="3">Nitroreductase domain-containing protein</fullName>
    </recommendedName>
</protein>
<sequence length="297" mass="33565">MAEKFDELHSSASADSVRWLYGEYSRQDLMEMDPVCLRALFRERVHHTIEVEIYPILVGDKEPTPIFGTQAQICWEALEARGFPLDDPDLQWGKRYLELAAKIRAGEKVSIDEPLPQAFNADEMAVVKKLIWDRHSIRDWVADKPVPDEMLEQIMEAGRAAPNGCNLNVVRFAVIKEAEEMKMVWSDIPTPAERCTVIVICYDKAIYETVGHDRLVPHNMMLDCAAAGDHMCLMAHALGLGAVWLTCTDKTAARFKKKYGLPENIEPAMHLAIGWPSVASIKSLRMPLKDMMLTRGN</sequence>
<feature type="domain" description="Nitroreductase" evidence="3">
    <location>
        <begin position="133"/>
        <end position="275"/>
    </location>
</feature>
<dbReference type="RefSeq" id="WP_338605321.1">
    <property type="nucleotide sequence ID" value="NZ_AP028679.1"/>
</dbReference>
<dbReference type="InterPro" id="IPR000415">
    <property type="entry name" value="Nitroreductase-like"/>
</dbReference>
<organism evidence="4 5">
    <name type="scientific">Desulfoferula mesophila</name>
    <dbReference type="NCBI Taxonomy" id="3058419"/>
    <lineage>
        <taxon>Bacteria</taxon>
        <taxon>Pseudomonadati</taxon>
        <taxon>Thermodesulfobacteriota</taxon>
        <taxon>Desulfarculia</taxon>
        <taxon>Desulfarculales</taxon>
        <taxon>Desulfarculaceae</taxon>
        <taxon>Desulfoferula</taxon>
    </lineage>
</organism>
<name>A0AAU9E8V9_9BACT</name>
<dbReference type="InterPro" id="IPR029479">
    <property type="entry name" value="Nitroreductase"/>
</dbReference>
<accession>A0AAU9E8V9</accession>
<dbReference type="Gene3D" id="3.40.109.10">
    <property type="entry name" value="NADH Oxidase"/>
    <property type="match status" value="1"/>
</dbReference>
<proteinExistence type="inferred from homology"/>
<evidence type="ECO:0000313" key="5">
    <source>
        <dbReference type="Proteomes" id="UP001366166"/>
    </source>
</evidence>
<dbReference type="PANTHER" id="PTHR43673">
    <property type="entry name" value="NAD(P)H NITROREDUCTASE YDGI-RELATED"/>
    <property type="match status" value="1"/>
</dbReference>